<protein>
    <submittedName>
        <fullName evidence="7">ABC transporter permease</fullName>
    </submittedName>
</protein>
<organism evidence="7 8">
    <name type="scientific">Sneathia vaginalis</name>
    <dbReference type="NCBI Taxonomy" id="187101"/>
    <lineage>
        <taxon>Bacteria</taxon>
        <taxon>Fusobacteriati</taxon>
        <taxon>Fusobacteriota</taxon>
        <taxon>Fusobacteriia</taxon>
        <taxon>Fusobacteriales</taxon>
        <taxon>Leptotrichiaceae</taxon>
        <taxon>Sneathia</taxon>
    </lineage>
</organism>
<dbReference type="PANTHER" id="PTHR32196">
    <property type="entry name" value="ABC TRANSPORTER PERMEASE PROTEIN YPHD-RELATED-RELATED"/>
    <property type="match status" value="1"/>
</dbReference>
<dbReference type="Proteomes" id="UP000033103">
    <property type="component" value="Chromosome"/>
</dbReference>
<dbReference type="CDD" id="cd06574">
    <property type="entry name" value="TM_PBP1_branched-chain-AA_like"/>
    <property type="match status" value="1"/>
</dbReference>
<keyword evidence="3 6" id="KW-0812">Transmembrane</keyword>
<feature type="transmembrane region" description="Helical" evidence="6">
    <location>
        <begin position="235"/>
        <end position="256"/>
    </location>
</feature>
<evidence type="ECO:0000313" key="8">
    <source>
        <dbReference type="Proteomes" id="UP000033103"/>
    </source>
</evidence>
<dbReference type="EMBL" id="CP011280">
    <property type="protein sequence ID" value="AKC95023.1"/>
    <property type="molecule type" value="Genomic_DNA"/>
</dbReference>
<feature type="transmembrane region" description="Helical" evidence="6">
    <location>
        <begin position="6"/>
        <end position="28"/>
    </location>
</feature>
<dbReference type="AlphaFoldDB" id="A0A0E3UU69"/>
<feature type="transmembrane region" description="Helical" evidence="6">
    <location>
        <begin position="186"/>
        <end position="205"/>
    </location>
</feature>
<name>A0A0E3UU69_9FUSO</name>
<evidence type="ECO:0000256" key="2">
    <source>
        <dbReference type="ARBA" id="ARBA00022475"/>
    </source>
</evidence>
<dbReference type="PANTHER" id="PTHR32196:SF69">
    <property type="entry name" value="BRANCHED-CHAIN AMINO ACID TRANSPORT SYSTEM, PERMEASE PROTEIN"/>
    <property type="match status" value="1"/>
</dbReference>
<feature type="transmembrane region" description="Helical" evidence="6">
    <location>
        <begin position="339"/>
        <end position="355"/>
    </location>
</feature>
<feature type="transmembrane region" description="Helical" evidence="6">
    <location>
        <begin position="93"/>
        <end position="110"/>
    </location>
</feature>
<dbReference type="KEGG" id="sns:VC03_00215"/>
<keyword evidence="2" id="KW-1003">Cell membrane</keyword>
<dbReference type="GO" id="GO:0005886">
    <property type="term" value="C:plasma membrane"/>
    <property type="evidence" value="ECO:0007669"/>
    <property type="project" value="UniProtKB-SubCell"/>
</dbReference>
<dbReference type="Pfam" id="PF02653">
    <property type="entry name" value="BPD_transp_2"/>
    <property type="match status" value="1"/>
</dbReference>
<evidence type="ECO:0000256" key="5">
    <source>
        <dbReference type="ARBA" id="ARBA00023136"/>
    </source>
</evidence>
<keyword evidence="8" id="KW-1185">Reference proteome</keyword>
<dbReference type="RefSeq" id="WP_046328129.1">
    <property type="nucleotide sequence ID" value="NZ_CAUPIC010000009.1"/>
</dbReference>
<comment type="subcellular location">
    <subcellularLocation>
        <location evidence="1">Cell membrane</location>
        <topology evidence="1">Multi-pass membrane protein</topology>
    </subcellularLocation>
</comment>
<evidence type="ECO:0000256" key="3">
    <source>
        <dbReference type="ARBA" id="ARBA00022692"/>
    </source>
</evidence>
<feature type="transmembrane region" description="Helical" evidence="6">
    <location>
        <begin position="130"/>
        <end position="151"/>
    </location>
</feature>
<keyword evidence="4 6" id="KW-1133">Transmembrane helix</keyword>
<evidence type="ECO:0000256" key="1">
    <source>
        <dbReference type="ARBA" id="ARBA00004651"/>
    </source>
</evidence>
<accession>A0A0E3UU69</accession>
<feature type="transmembrane region" description="Helical" evidence="6">
    <location>
        <begin position="64"/>
        <end position="86"/>
    </location>
</feature>
<gene>
    <name evidence="7" type="ORF">VC03_00215</name>
</gene>
<dbReference type="STRING" id="187101.VC03_00215"/>
<evidence type="ECO:0000256" key="6">
    <source>
        <dbReference type="SAM" id="Phobius"/>
    </source>
</evidence>
<dbReference type="PATRIC" id="fig|1069640.6.peg.34"/>
<dbReference type="OrthoDB" id="9778389at2"/>
<proteinExistence type="predicted"/>
<sequence>MNELLIFINVIPESIKIGLIYSIMAMGVYITYKILDFPDLTVDGSFPLGGFVFAYFALSSYSPFVGLVFSIIAGAIAGLITGVFHVKCGIDKLLAGILTMITLYSVNARIVDKPSVFIDANKSIYGVISYEHHFLLFFIISIVLLALKVLYDYNIKKNKYVIKSFLIYVVILLVLCYYTYYTEDISMYLTVLIVFIIKLVMDYILTSKFGFILRALGDNENIVTGLGVNSDKLKILGLMLSNALVSLSGALFTQYIRVIDLSSSVGTMVIGLASIIFGLGIIKKSNIINHISIVIVGSIVYYIVINFALNSSGITEILLTALHFSEQTISKFSVKPTDVKIITALLLGIILAIDNKKKKKKVK</sequence>
<feature type="transmembrane region" description="Helical" evidence="6">
    <location>
        <begin position="160"/>
        <end position="180"/>
    </location>
</feature>
<reference evidence="7 8" key="1">
    <citation type="journal article" date="2012" name="BMC Genomics">
        <title>Genomic sequence analysis and characterization of Sneathia amnii sp. nov.</title>
        <authorList>
            <consortium name="Vaginal Microbiome Consortium (additional members)"/>
            <person name="Harwich M.D.Jr."/>
            <person name="Serrano M.G."/>
            <person name="Fettweis J.M."/>
            <person name="Alves J.M."/>
            <person name="Reimers M.A."/>
            <person name="Buck G.A."/>
            <person name="Jefferson K.K."/>
        </authorList>
    </citation>
    <scope>NUCLEOTIDE SEQUENCE [LARGE SCALE GENOMIC DNA]</scope>
    <source>
        <strain evidence="7 8">SN35</strain>
    </source>
</reference>
<evidence type="ECO:0000313" key="7">
    <source>
        <dbReference type="EMBL" id="AKC95023.1"/>
    </source>
</evidence>
<dbReference type="InterPro" id="IPR001851">
    <property type="entry name" value="ABC_transp_permease"/>
</dbReference>
<feature type="transmembrane region" description="Helical" evidence="6">
    <location>
        <begin position="262"/>
        <end position="282"/>
    </location>
</feature>
<feature type="transmembrane region" description="Helical" evidence="6">
    <location>
        <begin position="294"/>
        <end position="319"/>
    </location>
</feature>
<dbReference type="HOGENOM" id="CLU_067296_0_0_0"/>
<evidence type="ECO:0000256" key="4">
    <source>
        <dbReference type="ARBA" id="ARBA00022989"/>
    </source>
</evidence>
<keyword evidence="5 6" id="KW-0472">Membrane</keyword>
<dbReference type="GO" id="GO:0022857">
    <property type="term" value="F:transmembrane transporter activity"/>
    <property type="evidence" value="ECO:0007669"/>
    <property type="project" value="InterPro"/>
</dbReference>